<dbReference type="InterPro" id="IPR007278">
    <property type="entry name" value="DUF397"/>
</dbReference>
<accession>A0A7Y9GBU6</accession>
<comment type="caution">
    <text evidence="2">The sequence shown here is derived from an EMBL/GenBank/DDBJ whole genome shotgun (WGS) entry which is preliminary data.</text>
</comment>
<name>A0A7Y9GBU6_9ACTN</name>
<evidence type="ECO:0000259" key="1">
    <source>
        <dbReference type="Pfam" id="PF04149"/>
    </source>
</evidence>
<evidence type="ECO:0000313" key="2">
    <source>
        <dbReference type="EMBL" id="NYE13647.1"/>
    </source>
</evidence>
<sequence>MTNSRVWRKAGGSDAHGQCVEVRPSTVGVAIRDSKDPGSQLGMSAGTWAGLVQAVRAGRHDLRHPGHAGEHA</sequence>
<reference evidence="2 3" key="1">
    <citation type="submission" date="2020-07" db="EMBL/GenBank/DDBJ databases">
        <title>Sequencing the genomes of 1000 actinobacteria strains.</title>
        <authorList>
            <person name="Klenk H.-P."/>
        </authorList>
    </citation>
    <scope>NUCLEOTIDE SEQUENCE [LARGE SCALE GENOMIC DNA]</scope>
    <source>
        <strain evidence="2 3">DSM 43461</strain>
    </source>
</reference>
<dbReference type="AlphaFoldDB" id="A0A7Y9GBU6"/>
<dbReference type="Pfam" id="PF04149">
    <property type="entry name" value="DUF397"/>
    <property type="match status" value="1"/>
</dbReference>
<gene>
    <name evidence="2" type="ORF">BJ999_003943</name>
</gene>
<dbReference type="EMBL" id="JACCBT010000001">
    <property type="protein sequence ID" value="NYE13647.1"/>
    <property type="molecule type" value="Genomic_DNA"/>
</dbReference>
<dbReference type="RefSeq" id="WP_179834649.1">
    <property type="nucleotide sequence ID" value="NZ_BMRD01000018.1"/>
</dbReference>
<protein>
    <recommendedName>
        <fullName evidence="1">DUF397 domain-containing protein</fullName>
    </recommendedName>
</protein>
<feature type="domain" description="DUF397" evidence="1">
    <location>
        <begin position="6"/>
        <end position="56"/>
    </location>
</feature>
<keyword evidence="3" id="KW-1185">Reference proteome</keyword>
<evidence type="ECO:0000313" key="3">
    <source>
        <dbReference type="Proteomes" id="UP000591272"/>
    </source>
</evidence>
<dbReference type="Proteomes" id="UP000591272">
    <property type="component" value="Unassembled WGS sequence"/>
</dbReference>
<organism evidence="2 3">
    <name type="scientific">Actinomadura citrea</name>
    <dbReference type="NCBI Taxonomy" id="46158"/>
    <lineage>
        <taxon>Bacteria</taxon>
        <taxon>Bacillati</taxon>
        <taxon>Actinomycetota</taxon>
        <taxon>Actinomycetes</taxon>
        <taxon>Streptosporangiales</taxon>
        <taxon>Thermomonosporaceae</taxon>
        <taxon>Actinomadura</taxon>
    </lineage>
</organism>
<proteinExistence type="predicted"/>